<comment type="cofactor">
    <cofactor evidence="1">
        <name>Fe cation</name>
        <dbReference type="ChEBI" id="CHEBI:24875"/>
    </cofactor>
</comment>
<dbReference type="AlphaFoldDB" id="A0A1U7CU65"/>
<evidence type="ECO:0000259" key="6">
    <source>
        <dbReference type="Pfam" id="PF25137"/>
    </source>
</evidence>
<dbReference type="Gene3D" id="3.40.50.1970">
    <property type="match status" value="1"/>
</dbReference>
<protein>
    <submittedName>
        <fullName evidence="7">1,3-propanediol dehydrogenase</fullName>
        <ecNumber evidence="7">1.1.1.202</ecNumber>
    </submittedName>
</protein>
<dbReference type="CDD" id="cd08183">
    <property type="entry name" value="Fe-ADH-like"/>
    <property type="match status" value="1"/>
</dbReference>
<dbReference type="InterPro" id="IPR018211">
    <property type="entry name" value="ADH_Fe_CS"/>
</dbReference>
<dbReference type="InterPro" id="IPR056798">
    <property type="entry name" value="ADH_Fe_C"/>
</dbReference>
<dbReference type="RefSeq" id="WP_076348543.1">
    <property type="nucleotide sequence ID" value="NZ_CP019082.1"/>
</dbReference>
<dbReference type="FunFam" id="3.40.50.1970:FF:000003">
    <property type="entry name" value="Alcohol dehydrogenase, iron-containing"/>
    <property type="match status" value="1"/>
</dbReference>
<dbReference type="Proteomes" id="UP000186309">
    <property type="component" value="Chromosome"/>
</dbReference>
<keyword evidence="3 7" id="KW-0560">Oxidoreductase</keyword>
<dbReference type="OrthoDB" id="9804734at2"/>
<dbReference type="EC" id="1.1.1.202" evidence="7"/>
<dbReference type="EMBL" id="CP019082">
    <property type="protein sequence ID" value="APW62439.1"/>
    <property type="molecule type" value="Genomic_DNA"/>
</dbReference>
<dbReference type="Pfam" id="PF00465">
    <property type="entry name" value="Fe-ADH"/>
    <property type="match status" value="1"/>
</dbReference>
<dbReference type="GO" id="GO:0004022">
    <property type="term" value="F:alcohol dehydrogenase (NAD+) activity"/>
    <property type="evidence" value="ECO:0007669"/>
    <property type="project" value="TreeGrafter"/>
</dbReference>
<dbReference type="KEGG" id="pbor:BSF38_03984"/>
<organism evidence="7 8">
    <name type="scientific">Paludisphaera borealis</name>
    <dbReference type="NCBI Taxonomy" id="1387353"/>
    <lineage>
        <taxon>Bacteria</taxon>
        <taxon>Pseudomonadati</taxon>
        <taxon>Planctomycetota</taxon>
        <taxon>Planctomycetia</taxon>
        <taxon>Isosphaerales</taxon>
        <taxon>Isosphaeraceae</taxon>
        <taxon>Paludisphaera</taxon>
    </lineage>
</organism>
<evidence type="ECO:0000256" key="2">
    <source>
        <dbReference type="ARBA" id="ARBA00007358"/>
    </source>
</evidence>
<comment type="similarity">
    <text evidence="2">Belongs to the iron-containing alcohol dehydrogenase family.</text>
</comment>
<dbReference type="PANTHER" id="PTHR11496">
    <property type="entry name" value="ALCOHOL DEHYDROGENASE"/>
    <property type="match status" value="1"/>
</dbReference>
<feature type="domain" description="Alcohol dehydrogenase iron-type/glycerol dehydrogenase GldA" evidence="5">
    <location>
        <begin position="10"/>
        <end position="175"/>
    </location>
</feature>
<dbReference type="InterPro" id="IPR039697">
    <property type="entry name" value="Alcohol_dehydrogenase_Fe"/>
</dbReference>
<gene>
    <name evidence="7" type="primary">dhaT</name>
    <name evidence="7" type="ORF">BSF38_03984</name>
</gene>
<dbReference type="Pfam" id="PF25137">
    <property type="entry name" value="ADH_Fe_C"/>
    <property type="match status" value="1"/>
</dbReference>
<evidence type="ECO:0000256" key="1">
    <source>
        <dbReference type="ARBA" id="ARBA00001962"/>
    </source>
</evidence>
<dbReference type="STRING" id="1387353.BSF38_03984"/>
<dbReference type="Gene3D" id="1.20.1090.10">
    <property type="entry name" value="Dehydroquinate synthase-like - alpha domain"/>
    <property type="match status" value="1"/>
</dbReference>
<keyword evidence="4" id="KW-0520">NAD</keyword>
<dbReference type="SUPFAM" id="SSF56796">
    <property type="entry name" value="Dehydroquinate synthase-like"/>
    <property type="match status" value="1"/>
</dbReference>
<keyword evidence="8" id="KW-1185">Reference proteome</keyword>
<proteinExistence type="inferred from homology"/>
<name>A0A1U7CU65_9BACT</name>
<evidence type="ECO:0000256" key="4">
    <source>
        <dbReference type="ARBA" id="ARBA00023027"/>
    </source>
</evidence>
<dbReference type="GO" id="GO:0046872">
    <property type="term" value="F:metal ion binding"/>
    <property type="evidence" value="ECO:0007669"/>
    <property type="project" value="InterPro"/>
</dbReference>
<feature type="domain" description="Fe-containing alcohol dehydrogenase-like C-terminal" evidence="6">
    <location>
        <begin position="186"/>
        <end position="383"/>
    </location>
</feature>
<dbReference type="GO" id="GO:0047516">
    <property type="term" value="F:1,3-propanediol dehydrogenase activity"/>
    <property type="evidence" value="ECO:0007669"/>
    <property type="project" value="UniProtKB-EC"/>
</dbReference>
<evidence type="ECO:0000313" key="7">
    <source>
        <dbReference type="EMBL" id="APW62439.1"/>
    </source>
</evidence>
<sequence length="384" mass="39703">MKFEFAAAGRVVFGWGTFEQVPALAKEFGRAAMLVLGRSGRHGDALATGLEAVGIRTVRFQVGGEPAVAMVDEAVARARSEGCNLVIAVGGGSVIDAGKAVAGMVNQSGTVLDHLEVVGGGKPLDAPVLPFLAVATTAGTGAEVTRNAVLDVPEHKVKVSLRSVHLLPRVAVVDPELTLSTPPEITAYTGMDALTQLIEPFVSHAANPLTDGLCREGIGLAARSLAAAYRDGRNRPARENMAVAALFGGLALANAKLGAVHGLAGVLGGAFGRPHGAICARLLPFVMDANIQTLEKERADDRALIRYTEVARILTGDPKADAREGVAWVQTLCEELKIPPLAIGSLGSAGSAAIIAGAQRASSMQGNPVKLTDGRLLEILERAD</sequence>
<dbReference type="PROSITE" id="PS00913">
    <property type="entry name" value="ADH_IRON_1"/>
    <property type="match status" value="1"/>
</dbReference>
<evidence type="ECO:0000313" key="8">
    <source>
        <dbReference type="Proteomes" id="UP000186309"/>
    </source>
</evidence>
<dbReference type="PANTHER" id="PTHR11496:SF102">
    <property type="entry name" value="ALCOHOL DEHYDROGENASE 4"/>
    <property type="match status" value="1"/>
</dbReference>
<accession>A0A1U7CU65</accession>
<evidence type="ECO:0000256" key="3">
    <source>
        <dbReference type="ARBA" id="ARBA00023002"/>
    </source>
</evidence>
<dbReference type="InterPro" id="IPR001670">
    <property type="entry name" value="ADH_Fe/GldA"/>
</dbReference>
<evidence type="ECO:0000259" key="5">
    <source>
        <dbReference type="Pfam" id="PF00465"/>
    </source>
</evidence>
<reference evidence="8" key="1">
    <citation type="submission" date="2016-12" db="EMBL/GenBank/DDBJ databases">
        <title>Comparative genomics of four Isosphaeraceae planctomycetes: a common pool of plasmids and glycoside hydrolase genes.</title>
        <authorList>
            <person name="Ivanova A."/>
        </authorList>
    </citation>
    <scope>NUCLEOTIDE SEQUENCE [LARGE SCALE GENOMIC DNA]</scope>
    <source>
        <strain evidence="8">PX4</strain>
    </source>
</reference>